<dbReference type="PROSITE" id="PS50012">
    <property type="entry name" value="RCC1_3"/>
    <property type="match status" value="7"/>
</dbReference>
<dbReference type="AlphaFoldDB" id="A0A7Z2ZLF7"/>
<dbReference type="PANTHER" id="PTHR45982">
    <property type="entry name" value="REGULATOR OF CHROMOSOME CONDENSATION"/>
    <property type="match status" value="1"/>
</dbReference>
<keyword evidence="3" id="KW-0732">Signal</keyword>
<dbReference type="InterPro" id="IPR000408">
    <property type="entry name" value="Reg_chr_condens"/>
</dbReference>
<dbReference type="NCBIfam" id="NF047446">
    <property type="entry name" value="barrel_OmpL47"/>
    <property type="match status" value="1"/>
</dbReference>
<evidence type="ECO:0000313" key="6">
    <source>
        <dbReference type="Proteomes" id="UP000502248"/>
    </source>
</evidence>
<dbReference type="Pfam" id="PF13540">
    <property type="entry name" value="RCC1_2"/>
    <property type="match status" value="2"/>
</dbReference>
<dbReference type="InterPro" id="IPR058923">
    <property type="entry name" value="RCC1-like_dom"/>
</dbReference>
<gene>
    <name evidence="5" type="ORF">HH215_12035</name>
</gene>
<dbReference type="SUPFAM" id="SSF49464">
    <property type="entry name" value="Carboxypeptidase regulatory domain-like"/>
    <property type="match status" value="1"/>
</dbReference>
<dbReference type="InterPro" id="IPR058094">
    <property type="entry name" value="Ig-like_OmpL47-like"/>
</dbReference>
<dbReference type="SUPFAM" id="SSF50985">
    <property type="entry name" value="RCC1/BLIP-II"/>
    <property type="match status" value="1"/>
</dbReference>
<dbReference type="PRINTS" id="PR00633">
    <property type="entry name" value="RCCNDNSATION"/>
</dbReference>
<dbReference type="EMBL" id="CP051680">
    <property type="protein sequence ID" value="QJD83839.1"/>
    <property type="molecule type" value="Genomic_DNA"/>
</dbReference>
<dbReference type="GO" id="GO:0005737">
    <property type="term" value="C:cytoplasm"/>
    <property type="evidence" value="ECO:0007669"/>
    <property type="project" value="TreeGrafter"/>
</dbReference>
<feature type="domain" description="SLH" evidence="4">
    <location>
        <begin position="1078"/>
        <end position="1141"/>
    </location>
</feature>
<evidence type="ECO:0000256" key="1">
    <source>
        <dbReference type="ARBA" id="ARBA00022658"/>
    </source>
</evidence>
<reference evidence="5 6" key="1">
    <citation type="submission" date="2020-04" db="EMBL/GenBank/DDBJ databases">
        <title>Genome sequencing of novel species.</title>
        <authorList>
            <person name="Heo J."/>
            <person name="Kim S.-J."/>
            <person name="Kim J.-S."/>
            <person name="Hong S.-B."/>
            <person name="Kwon S.-W."/>
        </authorList>
    </citation>
    <scope>NUCLEOTIDE SEQUENCE [LARGE SCALE GENOMIC DNA]</scope>
    <source>
        <strain evidence="5 6">MFER-1</strain>
    </source>
</reference>
<name>A0A7Z2ZLF7_9BACL</name>
<dbReference type="PROSITE" id="PS51272">
    <property type="entry name" value="SLH"/>
    <property type="match status" value="3"/>
</dbReference>
<keyword evidence="6" id="KW-1185">Reference proteome</keyword>
<keyword evidence="2" id="KW-0677">Repeat</keyword>
<dbReference type="InterPro" id="IPR001119">
    <property type="entry name" value="SLH_dom"/>
</dbReference>
<dbReference type="InterPro" id="IPR009091">
    <property type="entry name" value="RCC1/BLIP-II"/>
</dbReference>
<accession>A0A7Z2ZLF7</accession>
<feature type="domain" description="SLH" evidence="4">
    <location>
        <begin position="1209"/>
        <end position="1270"/>
    </location>
</feature>
<keyword evidence="1" id="KW-0344">Guanine-nucleotide releasing factor</keyword>
<feature type="signal peptide" evidence="3">
    <location>
        <begin position="1"/>
        <end position="26"/>
    </location>
</feature>
<feature type="domain" description="SLH" evidence="4">
    <location>
        <begin position="1142"/>
        <end position="1201"/>
    </location>
</feature>
<sequence>MKKRIESLIALVVMCGMILSIYPSIAAADNSACAPNFTTNPMVAGGGVHTVALKSDGTVWSWGENTYGQLGDGTRGNGSIFPVKAQALCDIVAISGGWAHTVALKSDGTVWTWGNNEYGQLGYPYPQVQSSAVPMQVKWQESGQVIELSDVVAIDAGSYHTVALKRDGTVWTWGNNYKGELGYETDKTQYGNYYLPSSVPKRIPDLTGVKAIAAGFGVSNDSAYTAALKNDGTVWTWGSNRYGALGYDTQDPLKPQPVPSQVPDVSDIASIAAGSTHVVALKTDGTVWAWGSNEEGQLGSGGIGYETYKLKVRHPLDSSQELNGVVSMNSTGSHTLVKLNDGTVWAWGRNIEGQIGDGSFNRAVLAQKPLLNGSFTAFGSGWGHSIAVIDDGTVWTWGLNARGQLGYDTSIPEDPGFYPPSNAPRPVEGFSVYETPSDPTLTLSGKNRLPFSETMELTALLYNPGNELTRIRLQLTPGPGLRLVDNDAVQTIDRVASGTGVSKKWRARAEEPGMHSLTVQAFRENETVPFVEASYQIEALASVVPPGVALEGFAGARSDGTPVAIRSSLLTIDVGAACQSVRLYVKDPAGNRREIGRQSPPAAVFSFTPSLLGMEQSPLTVEIESACLNADFPIELIDPSGVVYNAEQGMNWPLPGATVVLEYYDPALSEWVQMSEEAYQGRLSPTTNPQLTGGDGRYAWDVAAGAYRVRVSRPGFAPVTSDTVNVPPPVTDLHVGLTPVDKVVPSLSVTGVTYGATYSQSVTVRFQAADDASGVRYVSYRLNQGAEQRVNGDQGALTVSARGSHVIDFTVADHAGNLFTSAIAFKIADTGGSNPGGSTGGGGSSSNGATSLRILIDGKAFENIATVVASKVNGADNLAVKVDAALFAAQLAKAGNKPVIAIPVSGSASKVTFALAGDAVKAMENKQAVLELRTPLGNYRMPSEEFRIDSLAKRLGDQVKLADVLVHTDIAKSGPDKVKLADKAASDQHFTVVVPPAEFYVLASSNGKSVEADKFETYVAYEIPLPKGALSGRGNTITALALEADGTVHHAPTSFASRDGIDYAVVRSLLSGTYFVVNHPKSFADVKGHWAEKAVNDLASRMIVKGVDDTHYRPNAVVTRAEFAAILVRALGIADNGQTSAFTDVGAGDWFAGAVAKAQEYRLVEGDARRKFHPTKSIARQEAIVMIVRAMKLAGLNANIGAAEADAEMSKFADGAAVAAWAKEAFAAAVKNGIVGGSNGKAKPASAVTRAETAAIVQRLLEKSKLIGDS</sequence>
<dbReference type="KEGG" id="cheb:HH215_12035"/>
<evidence type="ECO:0000259" key="4">
    <source>
        <dbReference type="PROSITE" id="PS51272"/>
    </source>
</evidence>
<proteinExistence type="predicted"/>
<dbReference type="GO" id="GO:0005085">
    <property type="term" value="F:guanyl-nucleotide exchange factor activity"/>
    <property type="evidence" value="ECO:0007669"/>
    <property type="project" value="TreeGrafter"/>
</dbReference>
<dbReference type="Pfam" id="PF25390">
    <property type="entry name" value="WD40_RLD"/>
    <property type="match status" value="1"/>
</dbReference>
<dbReference type="Pfam" id="PF00395">
    <property type="entry name" value="SLH"/>
    <property type="match status" value="3"/>
</dbReference>
<dbReference type="Gene3D" id="2.130.10.30">
    <property type="entry name" value="Regulator of chromosome condensation 1/beta-lactamase-inhibitor protein II"/>
    <property type="match status" value="2"/>
</dbReference>
<dbReference type="Gene3D" id="2.60.40.1120">
    <property type="entry name" value="Carboxypeptidase-like, regulatory domain"/>
    <property type="match status" value="1"/>
</dbReference>
<protein>
    <recommendedName>
        <fullName evidence="4">SLH domain-containing protein</fullName>
    </recommendedName>
</protein>
<evidence type="ECO:0000256" key="3">
    <source>
        <dbReference type="SAM" id="SignalP"/>
    </source>
</evidence>
<feature type="chain" id="PRO_5039357217" description="SLH domain-containing protein" evidence="3">
    <location>
        <begin position="27"/>
        <end position="1270"/>
    </location>
</feature>
<evidence type="ECO:0000313" key="5">
    <source>
        <dbReference type="EMBL" id="QJD83839.1"/>
    </source>
</evidence>
<dbReference type="RefSeq" id="WP_169280126.1">
    <property type="nucleotide sequence ID" value="NZ_CP051680.1"/>
</dbReference>
<dbReference type="InterPro" id="IPR051553">
    <property type="entry name" value="Ran_GTPase-activating"/>
</dbReference>
<dbReference type="InterPro" id="IPR008969">
    <property type="entry name" value="CarboxyPept-like_regulatory"/>
</dbReference>
<dbReference type="PANTHER" id="PTHR45982:SF1">
    <property type="entry name" value="REGULATOR OF CHROMOSOME CONDENSATION"/>
    <property type="match status" value="1"/>
</dbReference>
<evidence type="ECO:0000256" key="2">
    <source>
        <dbReference type="ARBA" id="ARBA00022737"/>
    </source>
</evidence>
<organism evidence="5 6">
    <name type="scientific">Cohnella herbarum</name>
    <dbReference type="NCBI Taxonomy" id="2728023"/>
    <lineage>
        <taxon>Bacteria</taxon>
        <taxon>Bacillati</taxon>
        <taxon>Bacillota</taxon>
        <taxon>Bacilli</taxon>
        <taxon>Bacillales</taxon>
        <taxon>Paenibacillaceae</taxon>
        <taxon>Cohnella</taxon>
    </lineage>
</organism>
<dbReference type="Proteomes" id="UP000502248">
    <property type="component" value="Chromosome"/>
</dbReference>